<dbReference type="AlphaFoldDB" id="A0A1X7JRG4"/>
<evidence type="ECO:0000313" key="3">
    <source>
        <dbReference type="Proteomes" id="UP000192980"/>
    </source>
</evidence>
<dbReference type="Pfam" id="PF04337">
    <property type="entry name" value="DUF480"/>
    <property type="match status" value="1"/>
</dbReference>
<dbReference type="EMBL" id="FXAU01000003">
    <property type="protein sequence ID" value="SMG30694.1"/>
    <property type="molecule type" value="Genomic_DNA"/>
</dbReference>
<dbReference type="OrthoDB" id="9784785at2"/>
<gene>
    <name evidence="2" type="ORF">SAMN05660862_2066</name>
</gene>
<protein>
    <submittedName>
        <fullName evidence="2">Uncharacterized protein</fullName>
    </submittedName>
</protein>
<proteinExistence type="inferred from homology"/>
<dbReference type="PANTHER" id="PTHR38768">
    <property type="entry name" value="UPF0502 PROTEIN YCEH"/>
    <property type="match status" value="1"/>
</dbReference>
<dbReference type="RefSeq" id="WP_085472803.1">
    <property type="nucleotide sequence ID" value="NZ_CP038029.1"/>
</dbReference>
<evidence type="ECO:0000313" key="2">
    <source>
        <dbReference type="EMBL" id="SMG30694.1"/>
    </source>
</evidence>
<name>A0A1X7JRG4_9SPHI</name>
<sequence>MEENNNLPILNAEELRVLGSLLEKSKTTPEYYPMTLNSLQTACNQKTSRKPVVSYDEGTVIQTLDSLRKRGLVSTVVGGGSRVTKYKHNLAIQFPLIPQDLAVLCLLILRGPLTAGEINSNAGRLFDFESIEEVQEVLNRLNEQEPPYVKLLPKRPGQKESRYVHLLGDVNEEDYDLSNPVSDNQSGSKVQALEERVQTLEEQLATLREEFDKLMEQLS</sequence>
<dbReference type="Gene3D" id="1.10.10.10">
    <property type="entry name" value="Winged helix-like DNA-binding domain superfamily/Winged helix DNA-binding domain"/>
    <property type="match status" value="2"/>
</dbReference>
<comment type="similarity">
    <text evidence="1">Belongs to the UPF0502 family.</text>
</comment>
<dbReference type="HAMAP" id="MF_01584">
    <property type="entry name" value="UPF0502"/>
    <property type="match status" value="1"/>
</dbReference>
<dbReference type="InterPro" id="IPR036390">
    <property type="entry name" value="WH_DNA-bd_sf"/>
</dbReference>
<organism evidence="2 3">
    <name type="scientific">Sphingobacterium psychroaquaticum</name>
    <dbReference type="NCBI Taxonomy" id="561061"/>
    <lineage>
        <taxon>Bacteria</taxon>
        <taxon>Pseudomonadati</taxon>
        <taxon>Bacteroidota</taxon>
        <taxon>Sphingobacteriia</taxon>
        <taxon>Sphingobacteriales</taxon>
        <taxon>Sphingobacteriaceae</taxon>
        <taxon>Sphingobacterium</taxon>
    </lineage>
</organism>
<dbReference type="InterPro" id="IPR007432">
    <property type="entry name" value="DUF480"/>
</dbReference>
<evidence type="ECO:0000256" key="1">
    <source>
        <dbReference type="HAMAP-Rule" id="MF_01584"/>
    </source>
</evidence>
<dbReference type="InterPro" id="IPR036388">
    <property type="entry name" value="WH-like_DNA-bd_sf"/>
</dbReference>
<dbReference type="PANTHER" id="PTHR38768:SF1">
    <property type="entry name" value="UPF0502 PROTEIN YCEH"/>
    <property type="match status" value="1"/>
</dbReference>
<dbReference type="SUPFAM" id="SSF46785">
    <property type="entry name" value="Winged helix' DNA-binding domain"/>
    <property type="match status" value="2"/>
</dbReference>
<dbReference type="Proteomes" id="UP000192980">
    <property type="component" value="Unassembled WGS sequence"/>
</dbReference>
<reference evidence="2 3" key="1">
    <citation type="submission" date="2017-04" db="EMBL/GenBank/DDBJ databases">
        <authorList>
            <person name="Afonso C.L."/>
            <person name="Miller P.J."/>
            <person name="Scott M.A."/>
            <person name="Spackman E."/>
            <person name="Goraichik I."/>
            <person name="Dimitrov K.M."/>
            <person name="Suarez D.L."/>
            <person name="Swayne D.E."/>
        </authorList>
    </citation>
    <scope>NUCLEOTIDE SEQUENCE [LARGE SCALE GENOMIC DNA]</scope>
    <source>
        <strain evidence="2 3">DSM 22418</strain>
    </source>
</reference>
<accession>A0A1X7JRG4</accession>
<keyword evidence="3" id="KW-1185">Reference proteome</keyword>